<dbReference type="InterPro" id="IPR038765">
    <property type="entry name" value="Papain-like_cys_pep_sf"/>
</dbReference>
<accession>A0ABT3FYA9</accession>
<dbReference type="Pfam" id="PF05708">
    <property type="entry name" value="Peptidase_C92"/>
    <property type="match status" value="1"/>
</dbReference>
<proteinExistence type="predicted"/>
<dbReference type="Proteomes" id="UP001165653">
    <property type="component" value="Unassembled WGS sequence"/>
</dbReference>
<dbReference type="SUPFAM" id="SSF54001">
    <property type="entry name" value="Cysteine proteinases"/>
    <property type="match status" value="1"/>
</dbReference>
<evidence type="ECO:0000313" key="3">
    <source>
        <dbReference type="Proteomes" id="UP001165653"/>
    </source>
</evidence>
<evidence type="ECO:0000256" key="1">
    <source>
        <dbReference type="SAM" id="MobiDB-lite"/>
    </source>
</evidence>
<evidence type="ECO:0000313" key="2">
    <source>
        <dbReference type="EMBL" id="MCW1912239.1"/>
    </source>
</evidence>
<protein>
    <submittedName>
        <fullName evidence="2">YiiX/YebB-like N1pC/P60 family cysteine hydrolase</fullName>
    </submittedName>
</protein>
<keyword evidence="3" id="KW-1185">Reference proteome</keyword>
<organism evidence="2 3">
    <name type="scientific">Luteolibacter rhizosphaerae</name>
    <dbReference type="NCBI Taxonomy" id="2989719"/>
    <lineage>
        <taxon>Bacteria</taxon>
        <taxon>Pseudomonadati</taxon>
        <taxon>Verrucomicrobiota</taxon>
        <taxon>Verrucomicrobiia</taxon>
        <taxon>Verrucomicrobiales</taxon>
        <taxon>Verrucomicrobiaceae</taxon>
        <taxon>Luteolibacter</taxon>
    </lineage>
</organism>
<reference evidence="2" key="1">
    <citation type="submission" date="2022-10" db="EMBL/GenBank/DDBJ databases">
        <title>Luteolibacter sp. GHJ8, whole genome shotgun sequencing project.</title>
        <authorList>
            <person name="Zhao G."/>
            <person name="Shen L."/>
        </authorList>
    </citation>
    <scope>NUCLEOTIDE SEQUENCE</scope>
    <source>
        <strain evidence="2">GHJ8</strain>
    </source>
</reference>
<dbReference type="InterPro" id="IPR024453">
    <property type="entry name" value="Peptidase_C92"/>
</dbReference>
<dbReference type="EMBL" id="JAPDDR010000001">
    <property type="protein sequence ID" value="MCW1912239.1"/>
    <property type="molecule type" value="Genomic_DNA"/>
</dbReference>
<comment type="caution">
    <text evidence="2">The sequence shown here is derived from an EMBL/GenBank/DDBJ whole genome shotgun (WGS) entry which is preliminary data.</text>
</comment>
<dbReference type="Gene3D" id="3.90.1720.10">
    <property type="entry name" value="endopeptidase domain like (from Nostoc punctiforme)"/>
    <property type="match status" value="1"/>
</dbReference>
<dbReference type="RefSeq" id="WP_264510460.1">
    <property type="nucleotide sequence ID" value="NZ_JAPDDR010000001.1"/>
</dbReference>
<feature type="region of interest" description="Disordered" evidence="1">
    <location>
        <begin position="99"/>
        <end position="131"/>
    </location>
</feature>
<name>A0ABT3FYA9_9BACT</name>
<sequence>MKITPLEEFRQRSLPGTFEVRRLKEQLSAAAIEAGKAWGTQQVGLNYDPHFRWDDQTLYCSELVWKVFKKAGVELCPTKRFRDYELEAPEVKKVIEKRYGSADKMPQDEPVVSPGDLADSPLLVPVPKLSK</sequence>
<gene>
    <name evidence="2" type="ORF">OJ996_01555</name>
</gene>